<proteinExistence type="predicted"/>
<dbReference type="AlphaFoldDB" id="A0AAX3K6B0"/>
<keyword evidence="1" id="KW-0472">Membrane</keyword>
<name>A0AAX3K6B0_9FIRM</name>
<keyword evidence="1" id="KW-0812">Transmembrane</keyword>
<reference evidence="2" key="1">
    <citation type="submission" date="2022-07" db="EMBL/GenBank/DDBJ databases">
        <title>Parvimonas micra travels from the subgingival sulcus of the human oral cavity to the colorectal adenocarcinoma.</title>
        <authorList>
            <person name="Conde-Perez K."/>
            <person name="Buetas E."/>
            <person name="Aja-Macaya P."/>
            <person name="Martin-De Arribas E."/>
            <person name="Iglesias-Corras I."/>
            <person name="Trigo-Tasende N."/>
            <person name="Nasser-Ali M."/>
            <person name="Estevez L.S."/>
            <person name="Rumbo-Feal S."/>
            <person name="Otero-Alen B."/>
            <person name="Noguera J.F."/>
            <person name="Concha A."/>
            <person name="Pardinas-Lopez S."/>
            <person name="Carda-Dieguez M."/>
            <person name="Gomez-Randulfe I."/>
            <person name="Martinez-Lago N."/>
            <person name="Ladra S."/>
            <person name="Aparicio L.A."/>
            <person name="Bou G."/>
            <person name="Mira A."/>
            <person name="Vallejo J.A."/>
            <person name="Poza M."/>
        </authorList>
    </citation>
    <scope>NUCLEOTIDE SEQUENCE</scope>
    <source>
        <strain evidence="2">PM102KC-G-1</strain>
    </source>
</reference>
<keyword evidence="1" id="KW-1133">Transmembrane helix</keyword>
<accession>A0AAX3K6B0</accession>
<sequence length="158" mass="18828">MTKKKKIIILIFSILFLILFLVYFALIRGFYAASDKVTGEYNGRASIQKFSKYDDLKIGANKYNQPIFVDYKKAMKFVKEEYSDVLDNAYELYHKEYKLGKLDNDNFGIYMNLIHDMPYKNEEQRKRNVFVAGFFDIYENSLKRWIYIPGMGWDRVCP</sequence>
<evidence type="ECO:0000256" key="1">
    <source>
        <dbReference type="SAM" id="Phobius"/>
    </source>
</evidence>
<dbReference type="RefSeq" id="WP_269755091.1">
    <property type="nucleotide sequence ID" value="NZ_CP101412.1"/>
</dbReference>
<organism evidence="2 3">
    <name type="scientific">Parvimonas micra</name>
    <dbReference type="NCBI Taxonomy" id="33033"/>
    <lineage>
        <taxon>Bacteria</taxon>
        <taxon>Bacillati</taxon>
        <taxon>Bacillota</taxon>
        <taxon>Tissierellia</taxon>
        <taxon>Tissierellales</taxon>
        <taxon>Peptoniphilaceae</taxon>
        <taxon>Parvimonas</taxon>
    </lineage>
</organism>
<evidence type="ECO:0000313" key="2">
    <source>
        <dbReference type="EMBL" id="WBB30623.1"/>
    </source>
</evidence>
<dbReference type="EMBL" id="CP101412">
    <property type="protein sequence ID" value="WBB30623.1"/>
    <property type="molecule type" value="Genomic_DNA"/>
</dbReference>
<protein>
    <submittedName>
        <fullName evidence="2">Uncharacterized protein</fullName>
    </submittedName>
</protein>
<gene>
    <name evidence="2" type="ORF">NM222_06565</name>
</gene>
<evidence type="ECO:0000313" key="3">
    <source>
        <dbReference type="Proteomes" id="UP001210690"/>
    </source>
</evidence>
<dbReference type="Proteomes" id="UP001210690">
    <property type="component" value="Chromosome"/>
</dbReference>
<feature type="transmembrane region" description="Helical" evidence="1">
    <location>
        <begin position="7"/>
        <end position="26"/>
    </location>
</feature>